<proteinExistence type="predicted"/>
<organism evidence="1 2">
    <name type="scientific">Corynebacterium glyciniphilum AJ 3170</name>
    <dbReference type="NCBI Taxonomy" id="1404245"/>
    <lineage>
        <taxon>Bacteria</taxon>
        <taxon>Bacillati</taxon>
        <taxon>Actinomycetota</taxon>
        <taxon>Actinomycetes</taxon>
        <taxon>Mycobacteriales</taxon>
        <taxon>Corynebacteriaceae</taxon>
        <taxon>Corynebacterium</taxon>
    </lineage>
</organism>
<dbReference type="AlphaFoldDB" id="X5E7B4"/>
<dbReference type="KEGG" id="cgy:CGLY_00665"/>
<keyword evidence="2" id="KW-1185">Reference proteome</keyword>
<dbReference type="EMBL" id="CP006842">
    <property type="protein sequence ID" value="AHW62581.1"/>
    <property type="molecule type" value="Genomic_DNA"/>
</dbReference>
<evidence type="ECO:0000313" key="1">
    <source>
        <dbReference type="EMBL" id="AHW62581.1"/>
    </source>
</evidence>
<reference evidence="1 2" key="1">
    <citation type="journal article" date="2015" name="Int. J. Syst. Evol. Microbiol.">
        <title>Revisiting Corynebacterium glyciniphilum (ex Kubota et al., 1972) sp. nov., nom. rev., isolated from putrefied banana.</title>
        <authorList>
            <person name="Al-Dilaimi A."/>
            <person name="Bednarz H."/>
            <person name="Lomker A."/>
            <person name="Niehaus K."/>
            <person name="Kalinowski J."/>
            <person name="Ruckert C."/>
        </authorList>
    </citation>
    <scope>NUCLEOTIDE SEQUENCE [LARGE SCALE GENOMIC DNA]</scope>
    <source>
        <strain evidence="1">AJ 3170</strain>
    </source>
</reference>
<dbReference type="HOGENOM" id="CLU_2750931_0_0_11"/>
<gene>
    <name evidence="1" type="ORF">CGLY_00665</name>
</gene>
<accession>X5E7B4</accession>
<protein>
    <submittedName>
        <fullName evidence="1">Uncharacterized protein</fullName>
    </submittedName>
</protein>
<name>X5E7B4_9CORY</name>
<sequence>MAFAAHPVGGTSPARYTAGDKVEAAWHGSFAAVERGYTPLLASVTGSALRELVTGSHRRHSRHWHRRPAS</sequence>
<dbReference type="Proteomes" id="UP000023703">
    <property type="component" value="Chromosome"/>
</dbReference>
<evidence type="ECO:0000313" key="2">
    <source>
        <dbReference type="Proteomes" id="UP000023703"/>
    </source>
</evidence>